<keyword evidence="1" id="KW-0472">Membrane</keyword>
<keyword evidence="3" id="KW-1185">Reference proteome</keyword>
<sequence length="128" mass="14641">MLIITYNSSFEEAISDGDSDKIEVLSSQIEDNDELLLAPVNPSDVEEQGTLVQKEKERRRVARVVVLISGILFMISVALVAVSLYMSKDIDELGNYVKNPNQTNKQTNQTIKIVLCYSYYCYYNYYYS</sequence>
<dbReference type="EMBL" id="JBJQND010000018">
    <property type="protein sequence ID" value="KAL3836534.1"/>
    <property type="molecule type" value="Genomic_DNA"/>
</dbReference>
<name>A0ABD3THL9_SINWO</name>
<dbReference type="Proteomes" id="UP001634394">
    <property type="component" value="Unassembled WGS sequence"/>
</dbReference>
<gene>
    <name evidence="2" type="ORF">ACJMK2_021958</name>
</gene>
<feature type="transmembrane region" description="Helical" evidence="1">
    <location>
        <begin position="64"/>
        <end position="86"/>
    </location>
</feature>
<proteinExistence type="predicted"/>
<comment type="caution">
    <text evidence="2">The sequence shown here is derived from an EMBL/GenBank/DDBJ whole genome shotgun (WGS) entry which is preliminary data.</text>
</comment>
<accession>A0ABD3THL9</accession>
<evidence type="ECO:0000313" key="2">
    <source>
        <dbReference type="EMBL" id="KAL3836534.1"/>
    </source>
</evidence>
<reference evidence="2 3" key="1">
    <citation type="submission" date="2024-11" db="EMBL/GenBank/DDBJ databases">
        <title>Chromosome-level genome assembly of the freshwater bivalve Anodonta woodiana.</title>
        <authorList>
            <person name="Chen X."/>
        </authorList>
    </citation>
    <scope>NUCLEOTIDE SEQUENCE [LARGE SCALE GENOMIC DNA]</scope>
    <source>
        <strain evidence="2">MN2024</strain>
        <tissue evidence="2">Gills</tissue>
    </source>
</reference>
<evidence type="ECO:0000256" key="1">
    <source>
        <dbReference type="SAM" id="Phobius"/>
    </source>
</evidence>
<organism evidence="2 3">
    <name type="scientific">Sinanodonta woodiana</name>
    <name type="common">Chinese pond mussel</name>
    <name type="synonym">Anodonta woodiana</name>
    <dbReference type="NCBI Taxonomy" id="1069815"/>
    <lineage>
        <taxon>Eukaryota</taxon>
        <taxon>Metazoa</taxon>
        <taxon>Spiralia</taxon>
        <taxon>Lophotrochozoa</taxon>
        <taxon>Mollusca</taxon>
        <taxon>Bivalvia</taxon>
        <taxon>Autobranchia</taxon>
        <taxon>Heteroconchia</taxon>
        <taxon>Palaeoheterodonta</taxon>
        <taxon>Unionida</taxon>
        <taxon>Unionoidea</taxon>
        <taxon>Unionidae</taxon>
        <taxon>Unioninae</taxon>
        <taxon>Sinanodonta</taxon>
    </lineage>
</organism>
<keyword evidence="1" id="KW-1133">Transmembrane helix</keyword>
<evidence type="ECO:0000313" key="3">
    <source>
        <dbReference type="Proteomes" id="UP001634394"/>
    </source>
</evidence>
<protein>
    <submittedName>
        <fullName evidence="2">Uncharacterized protein</fullName>
    </submittedName>
</protein>
<dbReference type="AlphaFoldDB" id="A0ABD3THL9"/>
<keyword evidence="1" id="KW-0812">Transmembrane</keyword>